<proteinExistence type="predicted"/>
<keyword evidence="5" id="KW-0411">Iron-sulfur</keyword>
<dbReference type="PROSITE" id="PS00198">
    <property type="entry name" value="4FE4S_FER_1"/>
    <property type="match status" value="2"/>
</dbReference>
<evidence type="ECO:0000313" key="8">
    <source>
        <dbReference type="EMBL" id="MDQ0473242.1"/>
    </source>
</evidence>
<dbReference type="RefSeq" id="WP_307281245.1">
    <property type="nucleotide sequence ID" value="NZ_JAUSVX010000015.1"/>
</dbReference>
<keyword evidence="3" id="KW-0560">Oxidoreductase</keyword>
<organism evidence="8 9">
    <name type="scientific">Labrys wisconsinensis</name>
    <dbReference type="NCBI Taxonomy" id="425677"/>
    <lineage>
        <taxon>Bacteria</taxon>
        <taxon>Pseudomonadati</taxon>
        <taxon>Pseudomonadota</taxon>
        <taxon>Alphaproteobacteria</taxon>
        <taxon>Hyphomicrobiales</taxon>
        <taxon>Xanthobacteraceae</taxon>
        <taxon>Labrys</taxon>
    </lineage>
</organism>
<dbReference type="Gene3D" id="1.20.950.20">
    <property type="entry name" value="Transmembrane di-heme cytochromes, Chain C"/>
    <property type="match status" value="1"/>
</dbReference>
<evidence type="ECO:0000313" key="9">
    <source>
        <dbReference type="Proteomes" id="UP001242480"/>
    </source>
</evidence>
<dbReference type="InterPro" id="IPR051460">
    <property type="entry name" value="HdrC_iron-sulfur_subunit"/>
</dbReference>
<keyword evidence="6" id="KW-0812">Transmembrane</keyword>
<keyword evidence="4" id="KW-0408">Iron</keyword>
<dbReference type="InterPro" id="IPR017896">
    <property type="entry name" value="4Fe4S_Fe-S-bd"/>
</dbReference>
<evidence type="ECO:0000256" key="6">
    <source>
        <dbReference type="SAM" id="Phobius"/>
    </source>
</evidence>
<dbReference type="PROSITE" id="PS51379">
    <property type="entry name" value="4FE4S_FER_2"/>
    <property type="match status" value="1"/>
</dbReference>
<keyword evidence="2" id="KW-0479">Metal-binding</keyword>
<keyword evidence="1" id="KW-0004">4Fe-4S</keyword>
<feature type="transmembrane region" description="Helical" evidence="6">
    <location>
        <begin position="145"/>
        <end position="165"/>
    </location>
</feature>
<keyword evidence="6" id="KW-1133">Transmembrane helix</keyword>
<dbReference type="SUPFAM" id="SSF46548">
    <property type="entry name" value="alpha-helical ferredoxin"/>
    <property type="match status" value="1"/>
</dbReference>
<dbReference type="PANTHER" id="PTHR43255">
    <property type="entry name" value="IRON-SULFUR-BINDING OXIDOREDUCTASE FADF-RELATED-RELATED"/>
    <property type="match status" value="1"/>
</dbReference>
<dbReference type="InterPro" id="IPR004017">
    <property type="entry name" value="Cys_rich_dom"/>
</dbReference>
<keyword evidence="6" id="KW-0472">Membrane</keyword>
<feature type="transmembrane region" description="Helical" evidence="6">
    <location>
        <begin position="196"/>
        <end position="213"/>
    </location>
</feature>
<evidence type="ECO:0000256" key="2">
    <source>
        <dbReference type="ARBA" id="ARBA00022723"/>
    </source>
</evidence>
<dbReference type="EMBL" id="JAUSVX010000015">
    <property type="protein sequence ID" value="MDQ0473242.1"/>
    <property type="molecule type" value="Genomic_DNA"/>
</dbReference>
<dbReference type="Pfam" id="PF13183">
    <property type="entry name" value="Fer4_8"/>
    <property type="match status" value="1"/>
</dbReference>
<accession>A0ABU0JG30</accession>
<keyword evidence="9" id="KW-1185">Reference proteome</keyword>
<feature type="transmembrane region" description="Helical" evidence="6">
    <location>
        <begin position="103"/>
        <end position="125"/>
    </location>
</feature>
<comment type="caution">
    <text evidence="8">The sequence shown here is derived from an EMBL/GenBank/DDBJ whole genome shotgun (WGS) entry which is preliminary data.</text>
</comment>
<dbReference type="Proteomes" id="UP001242480">
    <property type="component" value="Unassembled WGS sequence"/>
</dbReference>
<dbReference type="Pfam" id="PF02754">
    <property type="entry name" value="CCG"/>
    <property type="match status" value="2"/>
</dbReference>
<evidence type="ECO:0000259" key="7">
    <source>
        <dbReference type="PROSITE" id="PS51379"/>
    </source>
</evidence>
<feature type="domain" description="4Fe-4S ferredoxin-type" evidence="7">
    <location>
        <begin position="259"/>
        <end position="288"/>
    </location>
</feature>
<evidence type="ECO:0000256" key="3">
    <source>
        <dbReference type="ARBA" id="ARBA00023002"/>
    </source>
</evidence>
<dbReference type="InterPro" id="IPR036197">
    <property type="entry name" value="NarG-like_sf"/>
</dbReference>
<dbReference type="Gene3D" id="1.10.1060.10">
    <property type="entry name" value="Alpha-helical ferredoxin"/>
    <property type="match status" value="1"/>
</dbReference>
<name>A0ABU0JG30_9HYPH</name>
<dbReference type="PANTHER" id="PTHR43255:SF1">
    <property type="entry name" value="IRON-SULFUR-BINDING OXIDOREDUCTASE FADF-RELATED"/>
    <property type="match status" value="1"/>
</dbReference>
<evidence type="ECO:0000256" key="5">
    <source>
        <dbReference type="ARBA" id="ARBA00023014"/>
    </source>
</evidence>
<feature type="transmembrane region" description="Helical" evidence="6">
    <location>
        <begin position="6"/>
        <end position="22"/>
    </location>
</feature>
<dbReference type="SUPFAM" id="SSF103501">
    <property type="entry name" value="Respiratory nitrate reductase 1 gamma chain"/>
    <property type="match status" value="1"/>
</dbReference>
<dbReference type="InterPro" id="IPR009051">
    <property type="entry name" value="Helical_ferredxn"/>
</dbReference>
<evidence type="ECO:0000256" key="4">
    <source>
        <dbReference type="ARBA" id="ARBA00023004"/>
    </source>
</evidence>
<gene>
    <name evidence="8" type="ORF">QO011_006276</name>
</gene>
<reference evidence="8 9" key="1">
    <citation type="submission" date="2023-07" db="EMBL/GenBank/DDBJ databases">
        <title>Genomic Encyclopedia of Type Strains, Phase IV (KMG-IV): sequencing the most valuable type-strain genomes for metagenomic binning, comparative biology and taxonomic classification.</title>
        <authorList>
            <person name="Goeker M."/>
        </authorList>
    </citation>
    <scope>NUCLEOTIDE SEQUENCE [LARGE SCALE GENOMIC DNA]</scope>
    <source>
        <strain evidence="8 9">DSM 19619</strain>
    </source>
</reference>
<feature type="transmembrane region" description="Helical" evidence="6">
    <location>
        <begin position="63"/>
        <end position="83"/>
    </location>
</feature>
<dbReference type="InterPro" id="IPR017900">
    <property type="entry name" value="4Fe4S_Fe_S_CS"/>
</dbReference>
<sequence>MASTVSLWILVAAAIALTGWRARRFASALASAPRADRFDQPLQRLKGVASAIGLHRKMLRKPLAGILHAIIFVSFFVLFTATIEAFGSRLFPGFSLAPIGGETWIAVLQDMFAVLMLVGVGLALYQRYHLKPARFVGSSGRDAAIIYVLIVLIVASLLLEAAARISGGADGSWRPVAALLARGLGRLGVPAHAAEAVFSWVHVGAILAFLVYIPGSKHRHMVLAAPNIYFRNLQPRGLAPAVPPTRDTPGVASLAEFDWKQQLDLLSCTECGRCQAVCPAYAAGQPLSPKTLITDMRDALAAGPAAGPLVGGVISEATLWACTTCRACMEECPVEIEHLPKIIDMRRHLVDEGRVSAGLQDALSNLTRLGNSMGKPSRMRARWTKELGFPVKDARSEPVDVLWFVGDYASYDPRVQEVTRKVAELLTAAGVDFGILFDAERNSGNDVRRAGEEGLFETLAQSNIDAIKGCTFNRIVTTDPHSLNALKNDYRHFGAEFEVLHYTALLAELIAAGKLDIAPADGARVTYHDPCYLGRYNGGFDAPRALIRAAGYGLHDMPRCRENSFCCGAGGGRIWQGDDGVAERPSENRIREALGLGDIRYFVVACPKDKVMYAAAVDALGVADTLEVKDIAELIVLRTGGADGVPAEAVRPEIVSDTIGR</sequence>
<protein>
    <submittedName>
        <fullName evidence="8">Fe-S oxidoreductase</fullName>
    </submittedName>
</protein>
<evidence type="ECO:0000256" key="1">
    <source>
        <dbReference type="ARBA" id="ARBA00022485"/>
    </source>
</evidence>